<comment type="similarity">
    <text evidence="1">Belongs to the PIH1 family.</text>
</comment>
<feature type="compositionally biased region" description="Low complexity" evidence="3">
    <location>
        <begin position="251"/>
        <end position="278"/>
    </location>
</feature>
<evidence type="ECO:0000256" key="1">
    <source>
        <dbReference type="ARBA" id="ARBA00008511"/>
    </source>
</evidence>
<dbReference type="PANTHER" id="PTHR22997">
    <property type="entry name" value="PIH1 DOMAIN-CONTAINING PROTEIN 1"/>
    <property type="match status" value="1"/>
</dbReference>
<evidence type="ECO:0000259" key="4">
    <source>
        <dbReference type="Pfam" id="PF08190"/>
    </source>
</evidence>
<dbReference type="OrthoDB" id="545063at2759"/>
<evidence type="ECO:0000259" key="5">
    <source>
        <dbReference type="Pfam" id="PF18201"/>
    </source>
</evidence>
<name>A0A835Z9R8_9STRA</name>
<dbReference type="GO" id="GO:0005737">
    <property type="term" value="C:cytoplasm"/>
    <property type="evidence" value="ECO:0007669"/>
    <property type="project" value="TreeGrafter"/>
</dbReference>
<comment type="caution">
    <text evidence="6">The sequence shown here is derived from an EMBL/GenBank/DDBJ whole genome shotgun (WGS) entry which is preliminary data.</text>
</comment>
<evidence type="ECO:0000256" key="3">
    <source>
        <dbReference type="SAM" id="MobiDB-lite"/>
    </source>
</evidence>
<feature type="compositionally biased region" description="Low complexity" evidence="3">
    <location>
        <begin position="76"/>
        <end position="85"/>
    </location>
</feature>
<feature type="region of interest" description="Disordered" evidence="3">
    <location>
        <begin position="69"/>
        <end position="99"/>
    </location>
</feature>
<reference evidence="6" key="1">
    <citation type="submission" date="2021-02" db="EMBL/GenBank/DDBJ databases">
        <title>First Annotated Genome of the Yellow-green Alga Tribonema minus.</title>
        <authorList>
            <person name="Mahan K.M."/>
        </authorList>
    </citation>
    <scope>NUCLEOTIDE SEQUENCE</scope>
    <source>
        <strain evidence="6">UTEX B ZZ1240</strain>
    </source>
</reference>
<evidence type="ECO:0000313" key="7">
    <source>
        <dbReference type="Proteomes" id="UP000664859"/>
    </source>
</evidence>
<gene>
    <name evidence="6" type="ORF">JKP88DRAFT_352961</name>
</gene>
<accession>A0A835Z9R8</accession>
<feature type="domain" description="PIH1 N-terminal" evidence="4">
    <location>
        <begin position="74"/>
        <end position="200"/>
    </location>
</feature>
<sequence length="653" mass="66838">MARSMGIDIGQYGKQADGFWKMLDDLHASDPGAYDAYIKDTMEKAKAEEEARARPSFLPVPGYAIETTLRKKRQRAQQQQQQQQRQQRRQGGEEEAEHCSSLDACAAGTRVYVNVTSHVGIEPAQDVLRNALGDETPLRDSADGLQVPLLVSPLRPATSGGGGGVAVDVVVHPWVLRCCLASGTFLAMLTELALQWVEAERGGAAAASTLDHKGPDAAQLDRRWRVVEGRAYVHGGGGDGGEPLRFPLEGAAAQSRPPSQRSAAAAAAAADADLKGSSSGSGGGGRSIDTPAGLLAAMACDGSGGGSAPAAAAAARSGEGSVLQSLGLQNVGSSGGKSAMEVRMPGQRARSEGDKGAKGRSGPIIEEVGAGAGKGGGAKRAGNGKPVVKKGFLTRTVKEELYPQGSSEGQPVGTYEKFMSRCKTKRATAAAAPPADDPEFNALLEAADPDLQQLFSSKDDDDSADPLFGHLQQLAGILGGLGGGQEASSTAANTKKAAAAVASGARTGSTGTERAPLREHNSGDGNTRASAAAAGGATNAAPSAVLSTAGGGETAVAAEGHAIERLENRPAQLRLLSHSLREGPAGLVVSVALGEAAQRSSEAQLDISEQCLRLQMPGCAALEVPFPFAVNAAAAKAKFSAKRRELRVEAPRS</sequence>
<dbReference type="InterPro" id="IPR050734">
    <property type="entry name" value="PIH1/Kintoun_subfamily"/>
</dbReference>
<dbReference type="PANTHER" id="PTHR22997:SF0">
    <property type="entry name" value="PIH1 DOMAIN-CONTAINING PROTEIN 1"/>
    <property type="match status" value="1"/>
</dbReference>
<feature type="compositionally biased region" description="Low complexity" evidence="3">
    <location>
        <begin position="526"/>
        <end position="536"/>
    </location>
</feature>
<proteinExistence type="inferred from homology"/>
<dbReference type="InterPro" id="IPR041442">
    <property type="entry name" value="PIH1D1/2/3_CS-like"/>
</dbReference>
<feature type="region of interest" description="Disordered" evidence="3">
    <location>
        <begin position="500"/>
        <end position="536"/>
    </location>
</feature>
<dbReference type="Proteomes" id="UP000664859">
    <property type="component" value="Unassembled WGS sequence"/>
</dbReference>
<organism evidence="6 7">
    <name type="scientific">Tribonema minus</name>
    <dbReference type="NCBI Taxonomy" id="303371"/>
    <lineage>
        <taxon>Eukaryota</taxon>
        <taxon>Sar</taxon>
        <taxon>Stramenopiles</taxon>
        <taxon>Ochrophyta</taxon>
        <taxon>PX clade</taxon>
        <taxon>Xanthophyceae</taxon>
        <taxon>Tribonematales</taxon>
        <taxon>Tribonemataceae</taxon>
        <taxon>Tribonema</taxon>
    </lineage>
</organism>
<dbReference type="AlphaFoldDB" id="A0A835Z9R8"/>
<feature type="compositionally biased region" description="Gly residues" evidence="3">
    <location>
        <begin position="370"/>
        <end position="379"/>
    </location>
</feature>
<evidence type="ECO:0000256" key="2">
    <source>
        <dbReference type="ARBA" id="ARBA00040540"/>
    </source>
</evidence>
<evidence type="ECO:0000313" key="6">
    <source>
        <dbReference type="EMBL" id="KAG5189816.1"/>
    </source>
</evidence>
<feature type="region of interest" description="Disordered" evidence="3">
    <location>
        <begin position="234"/>
        <end position="287"/>
    </location>
</feature>
<dbReference type="Pfam" id="PF18201">
    <property type="entry name" value="PIH1_CS"/>
    <property type="match status" value="1"/>
</dbReference>
<dbReference type="InterPro" id="IPR012981">
    <property type="entry name" value="PIH1_N"/>
</dbReference>
<keyword evidence="7" id="KW-1185">Reference proteome</keyword>
<dbReference type="Pfam" id="PF08190">
    <property type="entry name" value="PIH1"/>
    <property type="match status" value="1"/>
</dbReference>
<feature type="compositionally biased region" description="Low complexity" evidence="3">
    <location>
        <begin position="500"/>
        <end position="514"/>
    </location>
</feature>
<protein>
    <recommendedName>
        <fullName evidence="2">PIH1 domain-containing protein 1</fullName>
    </recommendedName>
</protein>
<feature type="region of interest" description="Disordered" evidence="3">
    <location>
        <begin position="330"/>
        <end position="386"/>
    </location>
</feature>
<dbReference type="EMBL" id="JAFCMP010000044">
    <property type="protein sequence ID" value="KAG5189816.1"/>
    <property type="molecule type" value="Genomic_DNA"/>
</dbReference>
<feature type="domain" description="PIH1D1/2/3 CS-like" evidence="5">
    <location>
        <begin position="584"/>
        <end position="651"/>
    </location>
</feature>